<evidence type="ECO:0000313" key="1">
    <source>
        <dbReference type="EMBL" id="KAF2187334.1"/>
    </source>
</evidence>
<evidence type="ECO:0000313" key="2">
    <source>
        <dbReference type="Proteomes" id="UP000800200"/>
    </source>
</evidence>
<sequence>MPRMNIRNFHAAAPSTLNHISVQTLLRALYLQIAAARTRLLAGNSKFPQAHSFSPAEALAMDSRAKDIVTSLLLLPTMYTSVIHG</sequence>
<keyword evidence="2" id="KW-1185">Reference proteome</keyword>
<protein>
    <submittedName>
        <fullName evidence="1">Uncharacterized protein</fullName>
    </submittedName>
</protein>
<dbReference type="OrthoDB" id="10018191at2759"/>
<accession>A0A6A6E684</accession>
<name>A0A6A6E684_9PEZI</name>
<gene>
    <name evidence="1" type="ORF">K469DRAFT_705027</name>
</gene>
<organism evidence="1 2">
    <name type="scientific">Zopfia rhizophila CBS 207.26</name>
    <dbReference type="NCBI Taxonomy" id="1314779"/>
    <lineage>
        <taxon>Eukaryota</taxon>
        <taxon>Fungi</taxon>
        <taxon>Dikarya</taxon>
        <taxon>Ascomycota</taxon>
        <taxon>Pezizomycotina</taxon>
        <taxon>Dothideomycetes</taxon>
        <taxon>Dothideomycetes incertae sedis</taxon>
        <taxon>Zopfiaceae</taxon>
        <taxon>Zopfia</taxon>
    </lineage>
</organism>
<dbReference type="AlphaFoldDB" id="A0A6A6E684"/>
<proteinExistence type="predicted"/>
<dbReference type="EMBL" id="ML994627">
    <property type="protein sequence ID" value="KAF2187334.1"/>
    <property type="molecule type" value="Genomic_DNA"/>
</dbReference>
<reference evidence="1" key="1">
    <citation type="journal article" date="2020" name="Stud. Mycol.">
        <title>101 Dothideomycetes genomes: a test case for predicting lifestyles and emergence of pathogens.</title>
        <authorList>
            <person name="Haridas S."/>
            <person name="Albert R."/>
            <person name="Binder M."/>
            <person name="Bloem J."/>
            <person name="Labutti K."/>
            <person name="Salamov A."/>
            <person name="Andreopoulos B."/>
            <person name="Baker S."/>
            <person name="Barry K."/>
            <person name="Bills G."/>
            <person name="Bluhm B."/>
            <person name="Cannon C."/>
            <person name="Castanera R."/>
            <person name="Culley D."/>
            <person name="Daum C."/>
            <person name="Ezra D."/>
            <person name="Gonzalez J."/>
            <person name="Henrissat B."/>
            <person name="Kuo A."/>
            <person name="Liang C."/>
            <person name="Lipzen A."/>
            <person name="Lutzoni F."/>
            <person name="Magnuson J."/>
            <person name="Mondo S."/>
            <person name="Nolan M."/>
            <person name="Ohm R."/>
            <person name="Pangilinan J."/>
            <person name="Park H.-J."/>
            <person name="Ramirez L."/>
            <person name="Alfaro M."/>
            <person name="Sun H."/>
            <person name="Tritt A."/>
            <person name="Yoshinaga Y."/>
            <person name="Zwiers L.-H."/>
            <person name="Turgeon B."/>
            <person name="Goodwin S."/>
            <person name="Spatafora J."/>
            <person name="Crous P."/>
            <person name="Grigoriev I."/>
        </authorList>
    </citation>
    <scope>NUCLEOTIDE SEQUENCE</scope>
    <source>
        <strain evidence="1">CBS 207.26</strain>
    </source>
</reference>
<dbReference type="Proteomes" id="UP000800200">
    <property type="component" value="Unassembled WGS sequence"/>
</dbReference>